<dbReference type="InterPro" id="IPR013737">
    <property type="entry name" value="Bac_rhamnosid_N"/>
</dbReference>
<dbReference type="OrthoDB" id="5100250at2759"/>
<evidence type="ECO:0008006" key="5">
    <source>
        <dbReference type="Google" id="ProtNLM"/>
    </source>
</evidence>
<evidence type="ECO:0000313" key="3">
    <source>
        <dbReference type="EMBL" id="CZR51437.1"/>
    </source>
</evidence>
<dbReference type="PANTHER" id="PTHR33307:SF6">
    <property type="entry name" value="ALPHA-RHAMNOSIDASE (EUROFUNG)-RELATED"/>
    <property type="match status" value="1"/>
</dbReference>
<dbReference type="AlphaFoldDB" id="A0A1L7WF81"/>
<evidence type="ECO:0000259" key="2">
    <source>
        <dbReference type="Pfam" id="PF08531"/>
    </source>
</evidence>
<dbReference type="Pfam" id="PF05592">
    <property type="entry name" value="Bac_rhamnosid"/>
    <property type="match status" value="1"/>
</dbReference>
<evidence type="ECO:0000259" key="1">
    <source>
        <dbReference type="Pfam" id="PF05592"/>
    </source>
</evidence>
<sequence length="172" mass="18872">MTMIGSDKSWKTSIGPIASAELCDGEIYDASLEVPGWSSPSLRDEGWSSVEEIDFPIAKLQAPEGPPVRKVETAKVKSVFKSPAGRIVVDFGQNLVGRLSVHVSGPAGHKIVFTHTEVLEHGEIAFRPLRDCKAMDSLALAGKPITWEPKFTFHGFRYVQVDNWPSKAENQP</sequence>
<evidence type="ECO:0000313" key="4">
    <source>
        <dbReference type="Proteomes" id="UP000184330"/>
    </source>
</evidence>
<accession>A0A1L7WF81</accession>
<organism evidence="3 4">
    <name type="scientific">Phialocephala subalpina</name>
    <dbReference type="NCBI Taxonomy" id="576137"/>
    <lineage>
        <taxon>Eukaryota</taxon>
        <taxon>Fungi</taxon>
        <taxon>Dikarya</taxon>
        <taxon>Ascomycota</taxon>
        <taxon>Pezizomycotina</taxon>
        <taxon>Leotiomycetes</taxon>
        <taxon>Helotiales</taxon>
        <taxon>Mollisiaceae</taxon>
        <taxon>Phialocephala</taxon>
        <taxon>Phialocephala fortinii species complex</taxon>
    </lineage>
</organism>
<protein>
    <recommendedName>
        <fullName evidence="5">Alpha-L-rhamnosidase C-terminal domain-containing protein</fullName>
    </recommendedName>
</protein>
<keyword evidence="4" id="KW-1185">Reference proteome</keyword>
<dbReference type="InterPro" id="IPR008902">
    <property type="entry name" value="Rhamnosid_concanavalin"/>
</dbReference>
<dbReference type="Proteomes" id="UP000184330">
    <property type="component" value="Unassembled WGS sequence"/>
</dbReference>
<dbReference type="STRING" id="576137.A0A1L7WF81"/>
<dbReference type="PANTHER" id="PTHR33307">
    <property type="entry name" value="ALPHA-RHAMNOSIDASE (EUROFUNG)"/>
    <property type="match status" value="1"/>
</dbReference>
<name>A0A1L7WF81_9HELO</name>
<reference evidence="3 4" key="1">
    <citation type="submission" date="2016-03" db="EMBL/GenBank/DDBJ databases">
        <authorList>
            <person name="Ploux O."/>
        </authorList>
    </citation>
    <scope>NUCLEOTIDE SEQUENCE [LARGE SCALE GENOMIC DNA]</scope>
    <source>
        <strain evidence="3 4">UAMH 11012</strain>
    </source>
</reference>
<dbReference type="Gene3D" id="2.60.120.260">
    <property type="entry name" value="Galactose-binding domain-like"/>
    <property type="match status" value="2"/>
</dbReference>
<dbReference type="InterPro" id="IPR016007">
    <property type="entry name" value="Alpha_rhamnosid"/>
</dbReference>
<dbReference type="Pfam" id="PF08531">
    <property type="entry name" value="Bac_rhamnosid_N"/>
    <property type="match status" value="1"/>
</dbReference>
<dbReference type="EMBL" id="FJOG01000002">
    <property type="protein sequence ID" value="CZR51437.1"/>
    <property type="molecule type" value="Genomic_DNA"/>
</dbReference>
<gene>
    <name evidence="3" type="ORF">PAC_01313</name>
</gene>
<proteinExistence type="predicted"/>
<feature type="domain" description="Bacterial alpha-L-rhamnosidase N-terminal" evidence="2">
    <location>
        <begin position="3"/>
        <end position="72"/>
    </location>
</feature>
<feature type="domain" description="Alpha-L-rhamnosidase concanavalin-like" evidence="1">
    <location>
        <begin position="82"/>
        <end position="169"/>
    </location>
</feature>